<dbReference type="Gene3D" id="1.20.1540.10">
    <property type="entry name" value="Rhomboid-like"/>
    <property type="match status" value="1"/>
</dbReference>
<keyword evidence="8" id="KW-0645">Protease</keyword>
<dbReference type="PANTHER" id="PTHR43731">
    <property type="entry name" value="RHOMBOID PROTEASE"/>
    <property type="match status" value="1"/>
</dbReference>
<feature type="transmembrane region" description="Helical" evidence="6">
    <location>
        <begin position="139"/>
        <end position="156"/>
    </location>
</feature>
<dbReference type="InterPro" id="IPR035952">
    <property type="entry name" value="Rhomboid-like_sf"/>
</dbReference>
<feature type="transmembrane region" description="Helical" evidence="6">
    <location>
        <begin position="65"/>
        <end position="83"/>
    </location>
</feature>
<accession>A0A9D9HEH0</accession>
<dbReference type="EMBL" id="JADIMR010000052">
    <property type="protein sequence ID" value="MBO8446837.1"/>
    <property type="molecule type" value="Genomic_DNA"/>
</dbReference>
<reference evidence="8" key="2">
    <citation type="journal article" date="2021" name="PeerJ">
        <title>Extensive microbial diversity within the chicken gut microbiome revealed by metagenomics and culture.</title>
        <authorList>
            <person name="Gilroy R."/>
            <person name="Ravi A."/>
            <person name="Getino M."/>
            <person name="Pursley I."/>
            <person name="Horton D.L."/>
            <person name="Alikhan N.F."/>
            <person name="Baker D."/>
            <person name="Gharbi K."/>
            <person name="Hall N."/>
            <person name="Watson M."/>
            <person name="Adriaenssens E.M."/>
            <person name="Foster-Nyarko E."/>
            <person name="Jarju S."/>
            <person name="Secka A."/>
            <person name="Antonio M."/>
            <person name="Oren A."/>
            <person name="Chaudhuri R.R."/>
            <person name="La Ragione R."/>
            <person name="Hildebrand F."/>
            <person name="Pallen M.J."/>
        </authorList>
    </citation>
    <scope>NUCLEOTIDE SEQUENCE</scope>
    <source>
        <strain evidence="8">D3-1215</strain>
    </source>
</reference>
<feature type="domain" description="Peptidase S54 rhomboid" evidence="7">
    <location>
        <begin position="50"/>
        <end position="184"/>
    </location>
</feature>
<evidence type="ECO:0000256" key="4">
    <source>
        <dbReference type="ARBA" id="ARBA00023136"/>
    </source>
</evidence>
<feature type="compositionally biased region" description="Basic and acidic residues" evidence="5">
    <location>
        <begin position="202"/>
        <end position="215"/>
    </location>
</feature>
<dbReference type="InterPro" id="IPR050925">
    <property type="entry name" value="Rhomboid_protease_S54"/>
</dbReference>
<evidence type="ECO:0000256" key="6">
    <source>
        <dbReference type="SAM" id="Phobius"/>
    </source>
</evidence>
<feature type="transmembrane region" description="Helical" evidence="6">
    <location>
        <begin position="7"/>
        <end position="26"/>
    </location>
</feature>
<dbReference type="PANTHER" id="PTHR43731:SF9">
    <property type="entry name" value="SLR1461 PROTEIN"/>
    <property type="match status" value="1"/>
</dbReference>
<dbReference type="GO" id="GO:0004252">
    <property type="term" value="F:serine-type endopeptidase activity"/>
    <property type="evidence" value="ECO:0007669"/>
    <property type="project" value="InterPro"/>
</dbReference>
<evidence type="ECO:0000313" key="9">
    <source>
        <dbReference type="Proteomes" id="UP000823637"/>
    </source>
</evidence>
<comment type="caution">
    <text evidence="8">The sequence shown here is derived from an EMBL/GenBank/DDBJ whole genome shotgun (WGS) entry which is preliminary data.</text>
</comment>
<keyword evidence="8" id="KW-0378">Hydrolase</keyword>
<reference evidence="8" key="1">
    <citation type="submission" date="2020-10" db="EMBL/GenBank/DDBJ databases">
        <authorList>
            <person name="Gilroy R."/>
        </authorList>
    </citation>
    <scope>NUCLEOTIDE SEQUENCE</scope>
    <source>
        <strain evidence="8">D3-1215</strain>
    </source>
</reference>
<feature type="region of interest" description="Disordered" evidence="5">
    <location>
        <begin position="191"/>
        <end position="215"/>
    </location>
</feature>
<keyword evidence="2 6" id="KW-0812">Transmembrane</keyword>
<evidence type="ECO:0000256" key="5">
    <source>
        <dbReference type="SAM" id="MobiDB-lite"/>
    </source>
</evidence>
<feature type="transmembrane region" description="Helical" evidence="6">
    <location>
        <begin position="90"/>
        <end position="110"/>
    </location>
</feature>
<feature type="transmembrane region" description="Helical" evidence="6">
    <location>
        <begin position="116"/>
        <end position="132"/>
    </location>
</feature>
<protein>
    <submittedName>
        <fullName evidence="8">Rhomboid family intramembrane serine protease</fullName>
    </submittedName>
</protein>
<evidence type="ECO:0000256" key="2">
    <source>
        <dbReference type="ARBA" id="ARBA00022692"/>
    </source>
</evidence>
<organism evidence="8 9">
    <name type="scientific">Candidatus Enterocola intestinipullorum</name>
    <dbReference type="NCBI Taxonomy" id="2840783"/>
    <lineage>
        <taxon>Bacteria</taxon>
        <taxon>Pseudomonadati</taxon>
        <taxon>Bacteroidota</taxon>
        <taxon>Bacteroidia</taxon>
        <taxon>Bacteroidales</taxon>
        <taxon>Candidatus Enterocola</taxon>
    </lineage>
</organism>
<dbReference type="SUPFAM" id="SSF144091">
    <property type="entry name" value="Rhomboid-like"/>
    <property type="match status" value="1"/>
</dbReference>
<gene>
    <name evidence="8" type="ORF">IAC32_03720</name>
</gene>
<proteinExistence type="predicted"/>
<evidence type="ECO:0000259" key="7">
    <source>
        <dbReference type="Pfam" id="PF01694"/>
    </source>
</evidence>
<dbReference type="InterPro" id="IPR022764">
    <property type="entry name" value="Peptidase_S54_rhomboid_dom"/>
</dbReference>
<keyword evidence="3 6" id="KW-1133">Transmembrane helix</keyword>
<dbReference type="AlphaFoldDB" id="A0A9D9HEH0"/>
<dbReference type="Proteomes" id="UP000823637">
    <property type="component" value="Unassembled WGS sequence"/>
</dbReference>
<evidence type="ECO:0000256" key="1">
    <source>
        <dbReference type="ARBA" id="ARBA00004141"/>
    </source>
</evidence>
<dbReference type="GO" id="GO:0006508">
    <property type="term" value="P:proteolysis"/>
    <property type="evidence" value="ECO:0007669"/>
    <property type="project" value="UniProtKB-KW"/>
</dbReference>
<dbReference type="GO" id="GO:0016020">
    <property type="term" value="C:membrane"/>
    <property type="evidence" value="ECO:0007669"/>
    <property type="project" value="UniProtKB-SubCell"/>
</dbReference>
<evidence type="ECO:0000313" key="8">
    <source>
        <dbReference type="EMBL" id="MBO8446837.1"/>
    </source>
</evidence>
<dbReference type="Pfam" id="PF01694">
    <property type="entry name" value="Rhomboid"/>
    <property type="match status" value="1"/>
</dbReference>
<sequence length="215" mass="24103">MDEGKRMLYHALVVPLLIVFAMYLVFAMEHFGHYDFRALGIYPRKAVSLAGIITMPFVHSDFEHIMANTPAFLFLSVLIFLRYRRIAGKSLVSMWVLTGTILWVIGRPAWHVGCSGIIYAMVMFVFFAGVINRQRSMMALSLIVVFLYGGMVWYMFPQTVLPHISWEGHLAGAISGITSALVFCEGKQDDGTNALPDEDPGFDWRGKDISDGGIL</sequence>
<comment type="subcellular location">
    <subcellularLocation>
        <location evidence="1">Membrane</location>
        <topology evidence="1">Multi-pass membrane protein</topology>
    </subcellularLocation>
</comment>
<name>A0A9D9HEH0_9BACT</name>
<keyword evidence="4 6" id="KW-0472">Membrane</keyword>
<evidence type="ECO:0000256" key="3">
    <source>
        <dbReference type="ARBA" id="ARBA00022989"/>
    </source>
</evidence>